<organism evidence="3 4">
    <name type="scientific">Aplosporella prunicola CBS 121167</name>
    <dbReference type="NCBI Taxonomy" id="1176127"/>
    <lineage>
        <taxon>Eukaryota</taxon>
        <taxon>Fungi</taxon>
        <taxon>Dikarya</taxon>
        <taxon>Ascomycota</taxon>
        <taxon>Pezizomycotina</taxon>
        <taxon>Dothideomycetes</taxon>
        <taxon>Dothideomycetes incertae sedis</taxon>
        <taxon>Botryosphaeriales</taxon>
        <taxon>Aplosporellaceae</taxon>
        <taxon>Aplosporella</taxon>
    </lineage>
</organism>
<keyword evidence="1" id="KW-0694">RNA-binding</keyword>
<dbReference type="SUPFAM" id="SSF53098">
    <property type="entry name" value="Ribonuclease H-like"/>
    <property type="match status" value="1"/>
</dbReference>
<accession>A0A6A6BI77</accession>
<evidence type="ECO:0000259" key="2">
    <source>
        <dbReference type="PROSITE" id="PS50994"/>
    </source>
</evidence>
<dbReference type="GeneID" id="54298525"/>
<evidence type="ECO:0000313" key="3">
    <source>
        <dbReference type="EMBL" id="KAF2142261.1"/>
    </source>
</evidence>
<dbReference type="EMBL" id="ML995485">
    <property type="protein sequence ID" value="KAF2142261.1"/>
    <property type="molecule type" value="Genomic_DNA"/>
</dbReference>
<protein>
    <recommendedName>
        <fullName evidence="2">Integrase catalytic domain-containing protein</fullName>
    </recommendedName>
</protein>
<proteinExistence type="predicted"/>
<dbReference type="RefSeq" id="XP_033397973.1">
    <property type="nucleotide sequence ID" value="XM_033541029.1"/>
</dbReference>
<gene>
    <name evidence="3" type="ORF">K452DRAFT_29060</name>
</gene>
<dbReference type="GO" id="GO:0003723">
    <property type="term" value="F:RNA binding"/>
    <property type="evidence" value="ECO:0007669"/>
    <property type="project" value="UniProtKB-KW"/>
</dbReference>
<dbReference type="InterPro" id="IPR001584">
    <property type="entry name" value="Integrase_cat-core"/>
</dbReference>
<dbReference type="PROSITE" id="PS50994">
    <property type="entry name" value="INTEGRASE"/>
    <property type="match status" value="1"/>
</dbReference>
<dbReference type="GO" id="GO:0015074">
    <property type="term" value="P:DNA integration"/>
    <property type="evidence" value="ECO:0007669"/>
    <property type="project" value="InterPro"/>
</dbReference>
<evidence type="ECO:0000313" key="4">
    <source>
        <dbReference type="Proteomes" id="UP000799438"/>
    </source>
</evidence>
<dbReference type="AlphaFoldDB" id="A0A6A6BI77"/>
<feature type="domain" description="Integrase catalytic" evidence="2">
    <location>
        <begin position="1"/>
        <end position="91"/>
    </location>
</feature>
<name>A0A6A6BI77_9PEZI</name>
<dbReference type="InterPro" id="IPR012337">
    <property type="entry name" value="RNaseH-like_sf"/>
</dbReference>
<dbReference type="Pfam" id="PF00665">
    <property type="entry name" value="rve"/>
    <property type="match status" value="1"/>
</dbReference>
<dbReference type="InterPro" id="IPR036397">
    <property type="entry name" value="RNaseH_sf"/>
</dbReference>
<evidence type="ECO:0000256" key="1">
    <source>
        <dbReference type="ARBA" id="ARBA00022884"/>
    </source>
</evidence>
<dbReference type="GO" id="GO:0005634">
    <property type="term" value="C:nucleus"/>
    <property type="evidence" value="ECO:0007669"/>
    <property type="project" value="UniProtKB-ARBA"/>
</dbReference>
<dbReference type="Proteomes" id="UP000799438">
    <property type="component" value="Unassembled WGS sequence"/>
</dbReference>
<reference evidence="3" key="1">
    <citation type="journal article" date="2020" name="Stud. Mycol.">
        <title>101 Dothideomycetes genomes: a test case for predicting lifestyles and emergence of pathogens.</title>
        <authorList>
            <person name="Haridas S."/>
            <person name="Albert R."/>
            <person name="Binder M."/>
            <person name="Bloem J."/>
            <person name="Labutti K."/>
            <person name="Salamov A."/>
            <person name="Andreopoulos B."/>
            <person name="Baker S."/>
            <person name="Barry K."/>
            <person name="Bills G."/>
            <person name="Bluhm B."/>
            <person name="Cannon C."/>
            <person name="Castanera R."/>
            <person name="Culley D."/>
            <person name="Daum C."/>
            <person name="Ezra D."/>
            <person name="Gonzalez J."/>
            <person name="Henrissat B."/>
            <person name="Kuo A."/>
            <person name="Liang C."/>
            <person name="Lipzen A."/>
            <person name="Lutzoni F."/>
            <person name="Magnuson J."/>
            <person name="Mondo S."/>
            <person name="Nolan M."/>
            <person name="Ohm R."/>
            <person name="Pangilinan J."/>
            <person name="Park H.-J."/>
            <person name="Ramirez L."/>
            <person name="Alfaro M."/>
            <person name="Sun H."/>
            <person name="Tritt A."/>
            <person name="Yoshinaga Y."/>
            <person name="Zwiers L.-H."/>
            <person name="Turgeon B."/>
            <person name="Goodwin S."/>
            <person name="Spatafora J."/>
            <person name="Crous P."/>
            <person name="Grigoriev I."/>
        </authorList>
    </citation>
    <scope>NUCLEOTIDE SEQUENCE</scope>
    <source>
        <strain evidence="3">CBS 121167</strain>
    </source>
</reference>
<dbReference type="OrthoDB" id="4955652at2759"/>
<dbReference type="Gene3D" id="3.30.420.10">
    <property type="entry name" value="Ribonuclease H-like superfamily/Ribonuclease H"/>
    <property type="match status" value="1"/>
</dbReference>
<keyword evidence="4" id="KW-1185">Reference proteome</keyword>
<sequence length="91" mass="10789">MDLIDYRNHPDLVTQDKYVLYIRDHYSKYCMLIPLKDKSARAVAAGLLRWIQPFGLPRQIHTNNGTEFRSVVQQLFDDYGIDLVCRRPRHL</sequence>